<dbReference type="SMART" id="SM00267">
    <property type="entry name" value="GGDEF"/>
    <property type="match status" value="1"/>
</dbReference>
<dbReference type="Pfam" id="PF00990">
    <property type="entry name" value="GGDEF"/>
    <property type="match status" value="1"/>
</dbReference>
<dbReference type="AlphaFoldDB" id="A0A1E7L5N7"/>
<evidence type="ECO:0000259" key="1">
    <source>
        <dbReference type="PROSITE" id="PS50887"/>
    </source>
</evidence>
<feature type="domain" description="GGDEF" evidence="1">
    <location>
        <begin position="56"/>
        <end position="177"/>
    </location>
</feature>
<sequence>MNTDILIAAALPLAGWTIHGLVLARRLAAARRDPLTGLHTRTGWTRRAQRLLKRHSDAVVVLIDLDAFKKLNDTHGHDAGDAALVATARRLAQWCAPGGVAGRLGGDEFVAVALPRDADPRTLPAALREQVSHKGQLLPVSASVGVCITSDLSKRTLSAAMEEADQAMYRVKGRARR</sequence>
<dbReference type="PROSITE" id="PS50887">
    <property type="entry name" value="GGDEF"/>
    <property type="match status" value="1"/>
</dbReference>
<evidence type="ECO:0000313" key="2">
    <source>
        <dbReference type="EMBL" id="OEV11512.1"/>
    </source>
</evidence>
<comment type="caution">
    <text evidence="2">The sequence shown here is derived from an EMBL/GenBank/DDBJ whole genome shotgun (WGS) entry which is preliminary data.</text>
</comment>
<protein>
    <recommendedName>
        <fullName evidence="1">GGDEF domain-containing protein</fullName>
    </recommendedName>
</protein>
<dbReference type="GO" id="GO:1902201">
    <property type="term" value="P:negative regulation of bacterial-type flagellum-dependent cell motility"/>
    <property type="evidence" value="ECO:0007669"/>
    <property type="project" value="TreeGrafter"/>
</dbReference>
<dbReference type="InterPro" id="IPR043128">
    <property type="entry name" value="Rev_trsase/Diguanyl_cyclase"/>
</dbReference>
<dbReference type="CDD" id="cd01949">
    <property type="entry name" value="GGDEF"/>
    <property type="match status" value="1"/>
</dbReference>
<dbReference type="PANTHER" id="PTHR45138">
    <property type="entry name" value="REGULATORY COMPONENTS OF SENSORY TRANSDUCTION SYSTEM"/>
    <property type="match status" value="1"/>
</dbReference>
<keyword evidence="3" id="KW-1185">Reference proteome</keyword>
<dbReference type="InterPro" id="IPR050469">
    <property type="entry name" value="Diguanylate_Cyclase"/>
</dbReference>
<dbReference type="InterPro" id="IPR000160">
    <property type="entry name" value="GGDEF_dom"/>
</dbReference>
<dbReference type="PANTHER" id="PTHR45138:SF9">
    <property type="entry name" value="DIGUANYLATE CYCLASE DGCM-RELATED"/>
    <property type="match status" value="1"/>
</dbReference>
<reference evidence="2 3" key="1">
    <citation type="journal article" date="2016" name="Front. Microbiol.">
        <title>Comparative Genomics Analysis of Streptomyces Species Reveals Their Adaptation to the Marine Environment and Their Diversity at the Genomic Level.</title>
        <authorList>
            <person name="Tian X."/>
            <person name="Zhang Z."/>
            <person name="Yang T."/>
            <person name="Chen M."/>
            <person name="Li J."/>
            <person name="Chen F."/>
            <person name="Yang J."/>
            <person name="Li W."/>
            <person name="Zhang B."/>
            <person name="Zhang Z."/>
            <person name="Wu J."/>
            <person name="Zhang C."/>
            <person name="Long L."/>
            <person name="Xiao J."/>
        </authorList>
    </citation>
    <scope>NUCLEOTIDE SEQUENCE [LARGE SCALE GENOMIC DNA]</scope>
    <source>
        <strain evidence="2 3">SCSIO 10429</strain>
    </source>
</reference>
<name>A0A1E7L5N7_9ACTN</name>
<dbReference type="Gene3D" id="3.30.70.270">
    <property type="match status" value="1"/>
</dbReference>
<organism evidence="2 3">
    <name type="scientific">Streptomyces nanshensis</name>
    <dbReference type="NCBI Taxonomy" id="518642"/>
    <lineage>
        <taxon>Bacteria</taxon>
        <taxon>Bacillati</taxon>
        <taxon>Actinomycetota</taxon>
        <taxon>Actinomycetes</taxon>
        <taxon>Kitasatosporales</taxon>
        <taxon>Streptomycetaceae</taxon>
        <taxon>Streptomyces</taxon>
    </lineage>
</organism>
<gene>
    <name evidence="2" type="ORF">AN218_12470</name>
</gene>
<dbReference type="GO" id="GO:0052621">
    <property type="term" value="F:diguanylate cyclase activity"/>
    <property type="evidence" value="ECO:0007669"/>
    <property type="project" value="TreeGrafter"/>
</dbReference>
<proteinExistence type="predicted"/>
<accession>A0A1E7L5N7</accession>
<dbReference type="EMBL" id="LJGW01000218">
    <property type="protein sequence ID" value="OEV11512.1"/>
    <property type="molecule type" value="Genomic_DNA"/>
</dbReference>
<dbReference type="GO" id="GO:0005886">
    <property type="term" value="C:plasma membrane"/>
    <property type="evidence" value="ECO:0007669"/>
    <property type="project" value="TreeGrafter"/>
</dbReference>
<dbReference type="Proteomes" id="UP000176005">
    <property type="component" value="Unassembled WGS sequence"/>
</dbReference>
<dbReference type="InterPro" id="IPR029787">
    <property type="entry name" value="Nucleotide_cyclase"/>
</dbReference>
<dbReference type="NCBIfam" id="TIGR00254">
    <property type="entry name" value="GGDEF"/>
    <property type="match status" value="1"/>
</dbReference>
<dbReference type="SUPFAM" id="SSF55073">
    <property type="entry name" value="Nucleotide cyclase"/>
    <property type="match status" value="1"/>
</dbReference>
<evidence type="ECO:0000313" key="3">
    <source>
        <dbReference type="Proteomes" id="UP000176005"/>
    </source>
</evidence>
<dbReference type="GO" id="GO:0043709">
    <property type="term" value="P:cell adhesion involved in single-species biofilm formation"/>
    <property type="evidence" value="ECO:0007669"/>
    <property type="project" value="TreeGrafter"/>
</dbReference>